<dbReference type="OrthoDB" id="7289984at2759"/>
<keyword evidence="3" id="KW-1185">Reference proteome</keyword>
<dbReference type="AlphaFoldDB" id="A0A0C9WQN6"/>
<gene>
    <name evidence="2" type="ORF">K443DRAFT_684531</name>
</gene>
<reference evidence="3" key="2">
    <citation type="submission" date="2015-01" db="EMBL/GenBank/DDBJ databases">
        <title>Evolutionary Origins and Diversification of the Mycorrhizal Mutualists.</title>
        <authorList>
            <consortium name="DOE Joint Genome Institute"/>
            <consortium name="Mycorrhizal Genomics Consortium"/>
            <person name="Kohler A."/>
            <person name="Kuo A."/>
            <person name="Nagy L.G."/>
            <person name="Floudas D."/>
            <person name="Copeland A."/>
            <person name="Barry K.W."/>
            <person name="Cichocki N."/>
            <person name="Veneault-Fourrey C."/>
            <person name="LaButti K."/>
            <person name="Lindquist E.A."/>
            <person name="Lipzen A."/>
            <person name="Lundell T."/>
            <person name="Morin E."/>
            <person name="Murat C."/>
            <person name="Riley R."/>
            <person name="Ohm R."/>
            <person name="Sun H."/>
            <person name="Tunlid A."/>
            <person name="Henrissat B."/>
            <person name="Grigoriev I.V."/>
            <person name="Hibbett D.S."/>
            <person name="Martin F."/>
        </authorList>
    </citation>
    <scope>NUCLEOTIDE SEQUENCE [LARGE SCALE GENOMIC DNA]</scope>
    <source>
        <strain evidence="3">LaAM-08-1</strain>
    </source>
</reference>
<proteinExistence type="predicted"/>
<keyword evidence="1" id="KW-0812">Transmembrane</keyword>
<protein>
    <submittedName>
        <fullName evidence="2">Uncharacterized protein</fullName>
    </submittedName>
</protein>
<keyword evidence="1" id="KW-1133">Transmembrane helix</keyword>
<keyword evidence="1" id="KW-0472">Membrane</keyword>
<dbReference type="HOGENOM" id="CLU_2705181_0_0_1"/>
<organism evidence="2 3">
    <name type="scientific">Laccaria amethystina LaAM-08-1</name>
    <dbReference type="NCBI Taxonomy" id="1095629"/>
    <lineage>
        <taxon>Eukaryota</taxon>
        <taxon>Fungi</taxon>
        <taxon>Dikarya</taxon>
        <taxon>Basidiomycota</taxon>
        <taxon>Agaricomycotina</taxon>
        <taxon>Agaricomycetes</taxon>
        <taxon>Agaricomycetidae</taxon>
        <taxon>Agaricales</taxon>
        <taxon>Agaricineae</taxon>
        <taxon>Hydnangiaceae</taxon>
        <taxon>Laccaria</taxon>
    </lineage>
</organism>
<dbReference type="Proteomes" id="UP000054477">
    <property type="component" value="Unassembled WGS sequence"/>
</dbReference>
<feature type="transmembrane region" description="Helical" evidence="1">
    <location>
        <begin position="26"/>
        <end position="50"/>
    </location>
</feature>
<reference evidence="2 3" key="1">
    <citation type="submission" date="2014-04" db="EMBL/GenBank/DDBJ databases">
        <authorList>
            <consortium name="DOE Joint Genome Institute"/>
            <person name="Kuo A."/>
            <person name="Kohler A."/>
            <person name="Nagy L.G."/>
            <person name="Floudas D."/>
            <person name="Copeland A."/>
            <person name="Barry K.W."/>
            <person name="Cichocki N."/>
            <person name="Veneault-Fourrey C."/>
            <person name="LaButti K."/>
            <person name="Lindquist E.A."/>
            <person name="Lipzen A."/>
            <person name="Lundell T."/>
            <person name="Morin E."/>
            <person name="Murat C."/>
            <person name="Sun H."/>
            <person name="Tunlid A."/>
            <person name="Henrissat B."/>
            <person name="Grigoriev I.V."/>
            <person name="Hibbett D.S."/>
            <person name="Martin F."/>
            <person name="Nordberg H.P."/>
            <person name="Cantor M.N."/>
            <person name="Hua S.X."/>
        </authorList>
    </citation>
    <scope>NUCLEOTIDE SEQUENCE [LARGE SCALE GENOMIC DNA]</scope>
    <source>
        <strain evidence="2 3">LaAM-08-1</strain>
    </source>
</reference>
<dbReference type="EMBL" id="KN838841">
    <property type="protein sequence ID" value="KIJ93495.1"/>
    <property type="molecule type" value="Genomic_DNA"/>
</dbReference>
<sequence length="81" mass="9109">MIRRRGSKSDADYLTFRRIPPIMCTLRNIISINTMISSFVALCFTMSFVLPLSVLQRSVPARTLSLAATADKDFRLDEGPN</sequence>
<evidence type="ECO:0000313" key="3">
    <source>
        <dbReference type="Proteomes" id="UP000054477"/>
    </source>
</evidence>
<name>A0A0C9WQN6_9AGAR</name>
<evidence type="ECO:0000256" key="1">
    <source>
        <dbReference type="SAM" id="Phobius"/>
    </source>
</evidence>
<accession>A0A0C9WQN6</accession>
<evidence type="ECO:0000313" key="2">
    <source>
        <dbReference type="EMBL" id="KIJ93495.1"/>
    </source>
</evidence>